<protein>
    <submittedName>
        <fullName evidence="2">NAD(P)-dependent dehydrogenase, short-chain alcohol dehydrogenase family</fullName>
    </submittedName>
</protein>
<dbReference type="AlphaFoldDB" id="A0A1G7JE51"/>
<dbReference type="EMBL" id="LT629690">
    <property type="protein sequence ID" value="SDF23163.1"/>
    <property type="molecule type" value="Genomic_DNA"/>
</dbReference>
<comment type="similarity">
    <text evidence="1">Belongs to the short-chain dehydrogenases/reductases (SDR) family.</text>
</comment>
<gene>
    <name evidence="2" type="ORF">SAMN05444167_1787</name>
</gene>
<dbReference type="PANTHER" id="PTHR42760">
    <property type="entry name" value="SHORT-CHAIN DEHYDROGENASES/REDUCTASES FAMILY MEMBER"/>
    <property type="match status" value="1"/>
</dbReference>
<keyword evidence="3" id="KW-1185">Reference proteome</keyword>
<proteinExistence type="inferred from homology"/>
<dbReference type="InterPro" id="IPR020904">
    <property type="entry name" value="Sc_DH/Rdtase_CS"/>
</dbReference>
<dbReference type="Pfam" id="PF13561">
    <property type="entry name" value="adh_short_C2"/>
    <property type="match status" value="1"/>
</dbReference>
<accession>A0A1G7JE51</accession>
<evidence type="ECO:0000256" key="1">
    <source>
        <dbReference type="ARBA" id="ARBA00006484"/>
    </source>
</evidence>
<dbReference type="PROSITE" id="PS00061">
    <property type="entry name" value="ADH_SHORT"/>
    <property type="match status" value="1"/>
</dbReference>
<dbReference type="InterPro" id="IPR002347">
    <property type="entry name" value="SDR_fam"/>
</dbReference>
<reference evidence="2 3" key="1">
    <citation type="submission" date="2016-10" db="EMBL/GenBank/DDBJ databases">
        <authorList>
            <person name="de Groot N.N."/>
        </authorList>
    </citation>
    <scope>NUCLEOTIDE SEQUENCE [LARGE SCALE GENOMIC DNA]</scope>
    <source>
        <strain evidence="2 3">GAS232</strain>
    </source>
</reference>
<name>A0A1G7JE51_9BACT</name>
<dbReference type="CDD" id="cd05233">
    <property type="entry name" value="SDR_c"/>
    <property type="match status" value="1"/>
</dbReference>
<dbReference type="InterPro" id="IPR036291">
    <property type="entry name" value="NAD(P)-bd_dom_sf"/>
</dbReference>
<sequence>MRVAIVTGAAQGIGRRTSEVLAQAGYALLLLDLQPCENLLALRAAGCDVEALSGDIADETFIALAMTVVMKRWGRVDVLVNNAGISFIAPAETIEASAFRRVLEINLVAPFVLSRTFGSIMLAQREGSIVNVASIAGLVGVSDRTAYNASKHGLIGLTRTLAGEWGGRGVRVNAVCPGWVKTEMDLADQASAGYTDDDITDRVPMGRFASSDDIARAILFLADPVQSGFINGQAVAIDGGWTADGSWQSLRTSKRS</sequence>
<dbReference type="Gene3D" id="3.40.50.720">
    <property type="entry name" value="NAD(P)-binding Rossmann-like Domain"/>
    <property type="match status" value="1"/>
</dbReference>
<dbReference type="PRINTS" id="PR00080">
    <property type="entry name" value="SDRFAMILY"/>
</dbReference>
<evidence type="ECO:0000313" key="2">
    <source>
        <dbReference type="EMBL" id="SDF23163.1"/>
    </source>
</evidence>
<dbReference type="OrthoDB" id="9803333at2"/>
<dbReference type="RefSeq" id="WP_083344819.1">
    <property type="nucleotide sequence ID" value="NZ_LT629690.1"/>
</dbReference>
<evidence type="ECO:0000313" key="3">
    <source>
        <dbReference type="Proteomes" id="UP000182427"/>
    </source>
</evidence>
<dbReference type="Proteomes" id="UP000182427">
    <property type="component" value="Chromosome I"/>
</dbReference>
<dbReference type="FunFam" id="3.40.50.720:FF:000084">
    <property type="entry name" value="Short-chain dehydrogenase reductase"/>
    <property type="match status" value="1"/>
</dbReference>
<dbReference type="SUPFAM" id="SSF51735">
    <property type="entry name" value="NAD(P)-binding Rossmann-fold domains"/>
    <property type="match status" value="1"/>
</dbReference>
<dbReference type="PRINTS" id="PR00081">
    <property type="entry name" value="GDHRDH"/>
</dbReference>
<organism evidence="2 3">
    <name type="scientific">Terriglobus roseus</name>
    <dbReference type="NCBI Taxonomy" id="392734"/>
    <lineage>
        <taxon>Bacteria</taxon>
        <taxon>Pseudomonadati</taxon>
        <taxon>Acidobacteriota</taxon>
        <taxon>Terriglobia</taxon>
        <taxon>Terriglobales</taxon>
        <taxon>Acidobacteriaceae</taxon>
        <taxon>Terriglobus</taxon>
    </lineage>
</organism>
<dbReference type="GO" id="GO:0016616">
    <property type="term" value="F:oxidoreductase activity, acting on the CH-OH group of donors, NAD or NADP as acceptor"/>
    <property type="evidence" value="ECO:0007669"/>
    <property type="project" value="TreeGrafter"/>
</dbReference>